<dbReference type="Gene3D" id="3.30.1180.10">
    <property type="match status" value="1"/>
</dbReference>
<protein>
    <submittedName>
        <fullName evidence="2">DegV family protein</fullName>
    </submittedName>
</protein>
<evidence type="ECO:0000256" key="1">
    <source>
        <dbReference type="ARBA" id="ARBA00023121"/>
    </source>
</evidence>
<evidence type="ECO:0000313" key="2">
    <source>
        <dbReference type="EMBL" id="ASU77844.1"/>
    </source>
</evidence>
<reference evidence="2 5" key="2">
    <citation type="submission" date="2017-08" db="EMBL/GenBank/DDBJ databases">
        <title>The complete genome sequence of moderately halophilic actinomycete Actinopolyspora erythraea YIM 90600, the producer of novel erythromycin, novel actinopolysporins A-C and tubercidin.</title>
        <authorList>
            <person name="Yin M."/>
            <person name="Tang S."/>
        </authorList>
    </citation>
    <scope>NUCLEOTIDE SEQUENCE [LARGE SCALE GENOMIC DNA]</scope>
    <source>
        <strain evidence="2 5">YIM 90600</strain>
    </source>
</reference>
<dbReference type="InterPro" id="IPR043168">
    <property type="entry name" value="DegV_C"/>
</dbReference>
<dbReference type="HOGENOM" id="CLU_048251_0_1_11"/>
<organism evidence="2 5">
    <name type="scientific">Actinopolyspora erythraea</name>
    <dbReference type="NCBI Taxonomy" id="414996"/>
    <lineage>
        <taxon>Bacteria</taxon>
        <taxon>Bacillati</taxon>
        <taxon>Actinomycetota</taxon>
        <taxon>Actinomycetes</taxon>
        <taxon>Actinopolysporales</taxon>
        <taxon>Actinopolysporaceae</taxon>
        <taxon>Actinopolyspora</taxon>
    </lineage>
</organism>
<dbReference type="EMBL" id="CP022752">
    <property type="protein sequence ID" value="ASU77844.1"/>
    <property type="molecule type" value="Genomic_DNA"/>
</dbReference>
<dbReference type="OrthoDB" id="9760324at2"/>
<dbReference type="Proteomes" id="UP000029737">
    <property type="component" value="Unassembled WGS sequence"/>
</dbReference>
<dbReference type="SUPFAM" id="SSF82549">
    <property type="entry name" value="DAK1/DegV-like"/>
    <property type="match status" value="1"/>
</dbReference>
<dbReference type="GO" id="GO:0008289">
    <property type="term" value="F:lipid binding"/>
    <property type="evidence" value="ECO:0007669"/>
    <property type="project" value="UniProtKB-KW"/>
</dbReference>
<proteinExistence type="predicted"/>
<reference evidence="3 4" key="1">
    <citation type="journal article" date="2014" name="PLoS ONE">
        <title>Identification and Characterization of a New Erythromycin Biosynthetic Gene Cluster in Actinopolyspora erythraea YIM90600, a Novel Erythronolide-Producing Halophilic Actinomycete Isolated from Salt Field.</title>
        <authorList>
            <person name="Chen D."/>
            <person name="Feng J."/>
            <person name="Huang L."/>
            <person name="Zhang Q."/>
            <person name="Wu J."/>
            <person name="Zhu X."/>
            <person name="Duan Y."/>
            <person name="Xu Z."/>
        </authorList>
    </citation>
    <scope>NUCLEOTIDE SEQUENCE [LARGE SCALE GENOMIC DNA]</scope>
    <source>
        <strain evidence="3 4">YIM90600</strain>
    </source>
</reference>
<dbReference type="Gene3D" id="3.40.50.10170">
    <property type="match status" value="1"/>
</dbReference>
<dbReference type="Proteomes" id="UP000215043">
    <property type="component" value="Chromosome"/>
</dbReference>
<dbReference type="RefSeq" id="WP_043577095.1">
    <property type="nucleotide sequence ID" value="NZ_CP022752.1"/>
</dbReference>
<dbReference type="InterPro" id="IPR003797">
    <property type="entry name" value="DegV"/>
</dbReference>
<dbReference type="PROSITE" id="PS51482">
    <property type="entry name" value="DEGV"/>
    <property type="match status" value="1"/>
</dbReference>
<keyword evidence="4" id="KW-1185">Reference proteome</keyword>
<gene>
    <name evidence="2" type="ORF">CDG81_05425</name>
    <name evidence="3" type="ORF">IL38_20420</name>
</gene>
<dbReference type="NCBIfam" id="TIGR00762">
    <property type="entry name" value="DegV"/>
    <property type="match status" value="1"/>
</dbReference>
<evidence type="ECO:0000313" key="5">
    <source>
        <dbReference type="Proteomes" id="UP000215043"/>
    </source>
</evidence>
<sequence length="279" mass="29292">MNRRVAIVTDSTASIPYRLAEQLGITVVQLDLTIDGESDDERRVPHSRLAEAMRGGLPVETSAPPAPAFFWNYSDAVSAGAEAIVSVHLSSRLSATCEAARAAATEVSVPVHVVDSGLCGLGFGCPVIAAAEAAAEGADEHTVLDLLHQRLNGTTEMVYVDTLEYLRRSGRVGGGQASLAKALSIKPLLVMREGELHQLSKGIGPERALRKAVDQATNTDAGKVGIAAEHFQAPQRAKWVLDKLSDRLSPAREPLLEETSAIIGAHAGPGAVGITITPA</sequence>
<evidence type="ECO:0000313" key="4">
    <source>
        <dbReference type="Proteomes" id="UP000029737"/>
    </source>
</evidence>
<dbReference type="KEGG" id="aey:CDG81_05425"/>
<name>A0A099D0S6_9ACTN</name>
<dbReference type="PANTHER" id="PTHR33434:SF2">
    <property type="entry name" value="FATTY ACID-BINDING PROTEIN TM_1468"/>
    <property type="match status" value="1"/>
</dbReference>
<accession>A0A099D0S6</accession>
<dbReference type="PANTHER" id="PTHR33434">
    <property type="entry name" value="DEGV DOMAIN-CONTAINING PROTEIN DR_1986-RELATED"/>
    <property type="match status" value="1"/>
</dbReference>
<dbReference type="Pfam" id="PF02645">
    <property type="entry name" value="DegV"/>
    <property type="match status" value="1"/>
</dbReference>
<keyword evidence="1" id="KW-0446">Lipid-binding</keyword>
<dbReference type="eggNOG" id="COG1307">
    <property type="taxonomic scope" value="Bacteria"/>
</dbReference>
<dbReference type="InterPro" id="IPR050270">
    <property type="entry name" value="DegV_domain_contain"/>
</dbReference>
<dbReference type="EMBL" id="JPMV01000038">
    <property type="protein sequence ID" value="KGI79833.1"/>
    <property type="molecule type" value="Genomic_DNA"/>
</dbReference>
<dbReference type="AlphaFoldDB" id="A0A099D0S6"/>
<evidence type="ECO:0000313" key="3">
    <source>
        <dbReference type="EMBL" id="KGI79833.1"/>
    </source>
</evidence>